<evidence type="ECO:0000313" key="1">
    <source>
        <dbReference type="EMBL" id="OCH88302.1"/>
    </source>
</evidence>
<dbReference type="Proteomes" id="UP000250043">
    <property type="component" value="Unassembled WGS sequence"/>
</dbReference>
<organism evidence="1 2">
    <name type="scientific">Obba rivulosa</name>
    <dbReference type="NCBI Taxonomy" id="1052685"/>
    <lineage>
        <taxon>Eukaryota</taxon>
        <taxon>Fungi</taxon>
        <taxon>Dikarya</taxon>
        <taxon>Basidiomycota</taxon>
        <taxon>Agaricomycotina</taxon>
        <taxon>Agaricomycetes</taxon>
        <taxon>Polyporales</taxon>
        <taxon>Gelatoporiaceae</taxon>
        <taxon>Obba</taxon>
    </lineage>
</organism>
<keyword evidence="2" id="KW-1185">Reference proteome</keyword>
<dbReference type="EMBL" id="KV722456">
    <property type="protein sequence ID" value="OCH88302.1"/>
    <property type="molecule type" value="Genomic_DNA"/>
</dbReference>
<dbReference type="AlphaFoldDB" id="A0A8E2DIJ7"/>
<protein>
    <submittedName>
        <fullName evidence="1">Uncharacterized protein</fullName>
    </submittedName>
</protein>
<reference evidence="1 2" key="1">
    <citation type="submission" date="2016-07" db="EMBL/GenBank/DDBJ databases">
        <title>Draft genome of the white-rot fungus Obba rivulosa 3A-2.</title>
        <authorList>
            <consortium name="DOE Joint Genome Institute"/>
            <person name="Miettinen O."/>
            <person name="Riley R."/>
            <person name="Acob R."/>
            <person name="Barry K."/>
            <person name="Cullen D."/>
            <person name="De Vries R."/>
            <person name="Hainaut M."/>
            <person name="Hatakka A."/>
            <person name="Henrissat B."/>
            <person name="Hilden K."/>
            <person name="Kuo R."/>
            <person name="Labutti K."/>
            <person name="Lipzen A."/>
            <person name="Makela M.R."/>
            <person name="Sandor L."/>
            <person name="Spatafora J.W."/>
            <person name="Grigoriev I.V."/>
            <person name="Hibbett D.S."/>
        </authorList>
    </citation>
    <scope>NUCLEOTIDE SEQUENCE [LARGE SCALE GENOMIC DNA]</scope>
    <source>
        <strain evidence="1 2">3A-2</strain>
    </source>
</reference>
<name>A0A8E2DIJ7_9APHY</name>
<gene>
    <name evidence="1" type="ORF">OBBRIDRAFT_94327</name>
</gene>
<evidence type="ECO:0000313" key="2">
    <source>
        <dbReference type="Proteomes" id="UP000250043"/>
    </source>
</evidence>
<sequence length="163" mass="18501">MYINPDSLFACWKIPALRIPLCCAGPYYVRSVAVASAKQYTMRMLYPPFCFLPAVPDLSLTHLFGIYVPYAGFLIHFRKLRLSTGLVDYVAHASVLCNVLESARRRPSMSVRRDRCRHRSHSIPNLSHLAAMFSHYITYVIVPATFHVAVRDPTPLNDTRDSA</sequence>
<accession>A0A8E2DIJ7</accession>
<proteinExistence type="predicted"/>